<reference evidence="1 2" key="1">
    <citation type="journal article" date="2014" name="Genome Announc.">
        <title>Draft Genome Sequence of the Boron-Tolerant and Moderately Halotolerant Bacterium Gracilibacillus boraciitolerans JCM 21714T.</title>
        <authorList>
            <person name="Ahmed I."/>
            <person name="Oshima K."/>
            <person name="Suda W."/>
            <person name="Kitamura K."/>
            <person name="Iida T."/>
            <person name="Ohmori Y."/>
            <person name="Fujiwara T."/>
            <person name="Hattori M."/>
            <person name="Ohkuma M."/>
        </authorList>
    </citation>
    <scope>NUCLEOTIDE SEQUENCE [LARGE SCALE GENOMIC DNA]</scope>
    <source>
        <strain evidence="1 2">JCM 21714</strain>
    </source>
</reference>
<dbReference type="OrthoDB" id="48384at2"/>
<sequence>MGAKVKLNAIIDGIEMQTEEFESYLNKEKGEVVFVSSKALLAAEDGEDFDRLVDWEQEEEDIANDIVEHDDKYANLPSEDDIDEYDMIERFCYSLEDDAIQSALLNAIRGRGAFRRFKDKIITLGVRDEWFAFRDNCYKQIAIDFCEEEQIDYVE</sequence>
<dbReference type="InterPro" id="IPR005361">
    <property type="entry name" value="UPF0158"/>
</dbReference>
<dbReference type="EMBL" id="BAVS01000001">
    <property type="protein sequence ID" value="GAE91068.1"/>
    <property type="molecule type" value="Genomic_DNA"/>
</dbReference>
<dbReference type="Pfam" id="PF03682">
    <property type="entry name" value="UPF0158"/>
    <property type="match status" value="1"/>
</dbReference>
<dbReference type="Proteomes" id="UP000019102">
    <property type="component" value="Unassembled WGS sequence"/>
</dbReference>
<organism evidence="1 2">
    <name type="scientific">Gracilibacillus boraciitolerans JCM 21714</name>
    <dbReference type="NCBI Taxonomy" id="1298598"/>
    <lineage>
        <taxon>Bacteria</taxon>
        <taxon>Bacillati</taxon>
        <taxon>Bacillota</taxon>
        <taxon>Bacilli</taxon>
        <taxon>Bacillales</taxon>
        <taxon>Bacillaceae</taxon>
        <taxon>Gracilibacillus</taxon>
    </lineage>
</organism>
<keyword evidence="2" id="KW-1185">Reference proteome</keyword>
<name>W4VE31_9BACI</name>
<comment type="caution">
    <text evidence="1">The sequence shown here is derived from an EMBL/GenBank/DDBJ whole genome shotgun (WGS) entry which is preliminary data.</text>
</comment>
<protein>
    <submittedName>
        <fullName evidence="1">Uncharacterized protein</fullName>
    </submittedName>
</protein>
<evidence type="ECO:0000313" key="2">
    <source>
        <dbReference type="Proteomes" id="UP000019102"/>
    </source>
</evidence>
<proteinExistence type="predicted"/>
<evidence type="ECO:0000313" key="1">
    <source>
        <dbReference type="EMBL" id="GAE91068.1"/>
    </source>
</evidence>
<dbReference type="RefSeq" id="WP_035720691.1">
    <property type="nucleotide sequence ID" value="NZ_BAVS01000001.1"/>
</dbReference>
<dbReference type="AlphaFoldDB" id="W4VE31"/>
<gene>
    <name evidence="1" type="ORF">JCM21714_3</name>
</gene>
<dbReference type="STRING" id="1298598.JCM21714_3"/>
<accession>W4VE31</accession>
<dbReference type="eggNOG" id="ENOG5033017">
    <property type="taxonomic scope" value="Bacteria"/>
</dbReference>